<keyword evidence="1" id="KW-0863">Zinc-finger</keyword>
<proteinExistence type="predicted"/>
<organism evidence="3">
    <name type="scientific">Cacopsylla melanoneura</name>
    <dbReference type="NCBI Taxonomy" id="428564"/>
    <lineage>
        <taxon>Eukaryota</taxon>
        <taxon>Metazoa</taxon>
        <taxon>Ecdysozoa</taxon>
        <taxon>Arthropoda</taxon>
        <taxon>Hexapoda</taxon>
        <taxon>Insecta</taxon>
        <taxon>Pterygota</taxon>
        <taxon>Neoptera</taxon>
        <taxon>Paraneoptera</taxon>
        <taxon>Hemiptera</taxon>
        <taxon>Sternorrhyncha</taxon>
        <taxon>Psylloidea</taxon>
        <taxon>Psyllidae</taxon>
        <taxon>Psyllinae</taxon>
        <taxon>Cacopsylla</taxon>
    </lineage>
</organism>
<evidence type="ECO:0000313" key="3">
    <source>
        <dbReference type="EMBL" id="CAG6632845.1"/>
    </source>
</evidence>
<protein>
    <recommendedName>
        <fullName evidence="2">C2H2-type domain-containing protein</fullName>
    </recommendedName>
</protein>
<reference evidence="3" key="1">
    <citation type="submission" date="2021-05" db="EMBL/GenBank/DDBJ databases">
        <authorList>
            <person name="Alioto T."/>
            <person name="Alioto T."/>
            <person name="Gomez Garrido J."/>
        </authorList>
    </citation>
    <scope>NUCLEOTIDE SEQUENCE</scope>
</reference>
<dbReference type="GO" id="GO:0008270">
    <property type="term" value="F:zinc ion binding"/>
    <property type="evidence" value="ECO:0007669"/>
    <property type="project" value="UniProtKB-KW"/>
</dbReference>
<dbReference type="EMBL" id="HBUF01080854">
    <property type="protein sequence ID" value="CAG6632847.1"/>
    <property type="molecule type" value="Transcribed_RNA"/>
</dbReference>
<evidence type="ECO:0000259" key="2">
    <source>
        <dbReference type="PROSITE" id="PS50157"/>
    </source>
</evidence>
<sequence length="109" mass="13104">MQRLSFTTEEVLEHCQTCEKIDRNLRATRYTCILCPYNAYDRSKMRTHIRRHLGEKPLHRIKSTLDVNKMYFIHKSEEDLKTVLSEILIFQEILPMNDSYFCQYGIMLV</sequence>
<accession>A0A8D8QJ35</accession>
<dbReference type="AlphaFoldDB" id="A0A8D8QJ35"/>
<keyword evidence="1" id="KW-0862">Zinc</keyword>
<name>A0A8D8QJ35_9HEMI</name>
<dbReference type="EMBL" id="HBUF01080853">
    <property type="protein sequence ID" value="CAG6632845.1"/>
    <property type="molecule type" value="Transcribed_RNA"/>
</dbReference>
<feature type="domain" description="C2H2-type" evidence="2">
    <location>
        <begin position="30"/>
        <end position="57"/>
    </location>
</feature>
<dbReference type="InterPro" id="IPR013087">
    <property type="entry name" value="Znf_C2H2_type"/>
</dbReference>
<keyword evidence="1" id="KW-0479">Metal-binding</keyword>
<evidence type="ECO:0000256" key="1">
    <source>
        <dbReference type="PROSITE-ProRule" id="PRU00042"/>
    </source>
</evidence>
<dbReference type="PROSITE" id="PS50157">
    <property type="entry name" value="ZINC_FINGER_C2H2_2"/>
    <property type="match status" value="1"/>
</dbReference>